<feature type="transmembrane region" description="Helical" evidence="5">
    <location>
        <begin position="128"/>
        <end position="155"/>
    </location>
</feature>
<dbReference type="PANTHER" id="PTHR46709:SF4">
    <property type="entry name" value="G-PROTEIN COUPLED RECEPTORS FAMILY 1 PROFILE DOMAIN-CONTAINING PROTEIN"/>
    <property type="match status" value="1"/>
</dbReference>
<name>A0A7E4ZRN2_PANRE</name>
<feature type="domain" description="G-protein coupled receptors family 1 profile" evidence="6">
    <location>
        <begin position="70"/>
        <end position="343"/>
    </location>
</feature>
<reference evidence="7" key="1">
    <citation type="journal article" date="2013" name="Genetics">
        <title>The draft genome and transcriptome of Panagrellus redivivus are shaped by the harsh demands of a free-living lifestyle.</title>
        <authorList>
            <person name="Srinivasan J."/>
            <person name="Dillman A.R."/>
            <person name="Macchietto M.G."/>
            <person name="Heikkinen L."/>
            <person name="Lakso M."/>
            <person name="Fracchia K.M."/>
            <person name="Antoshechkin I."/>
            <person name="Mortazavi A."/>
            <person name="Wong G."/>
            <person name="Sternberg P.W."/>
        </authorList>
    </citation>
    <scope>NUCLEOTIDE SEQUENCE [LARGE SCALE GENOMIC DNA]</scope>
    <source>
        <strain evidence="7">MT8872</strain>
    </source>
</reference>
<feature type="transmembrane region" description="Helical" evidence="5">
    <location>
        <begin position="176"/>
        <end position="194"/>
    </location>
</feature>
<dbReference type="SUPFAM" id="SSF81321">
    <property type="entry name" value="Family A G protein-coupled receptor-like"/>
    <property type="match status" value="1"/>
</dbReference>
<evidence type="ECO:0000256" key="4">
    <source>
        <dbReference type="ARBA" id="ARBA00023136"/>
    </source>
</evidence>
<reference evidence="8" key="2">
    <citation type="submission" date="2020-10" db="UniProtKB">
        <authorList>
            <consortium name="WormBaseParasite"/>
        </authorList>
    </citation>
    <scope>IDENTIFICATION</scope>
</reference>
<comment type="subcellular location">
    <subcellularLocation>
        <location evidence="1">Membrane</location>
    </subcellularLocation>
</comment>
<dbReference type="GO" id="GO:0016020">
    <property type="term" value="C:membrane"/>
    <property type="evidence" value="ECO:0007669"/>
    <property type="project" value="UniProtKB-SubCell"/>
</dbReference>
<dbReference type="WBParaSite" id="Pan_g13049.t1">
    <property type="protein sequence ID" value="Pan_g13049.t1"/>
    <property type="gene ID" value="Pan_g13049"/>
</dbReference>
<feature type="transmembrane region" description="Helical" evidence="5">
    <location>
        <begin position="285"/>
        <end position="306"/>
    </location>
</feature>
<feature type="transmembrane region" description="Helical" evidence="5">
    <location>
        <begin position="318"/>
        <end position="342"/>
    </location>
</feature>
<dbReference type="InterPro" id="IPR017452">
    <property type="entry name" value="GPCR_Rhodpsn_7TM"/>
</dbReference>
<keyword evidence="3 5" id="KW-1133">Transmembrane helix</keyword>
<dbReference type="Gene3D" id="1.20.1070.10">
    <property type="entry name" value="Rhodopsin 7-helix transmembrane proteins"/>
    <property type="match status" value="1"/>
</dbReference>
<dbReference type="PROSITE" id="PS50262">
    <property type="entry name" value="G_PROTEIN_RECEP_F1_2"/>
    <property type="match status" value="1"/>
</dbReference>
<proteinExistence type="predicted"/>
<dbReference type="PANTHER" id="PTHR46709">
    <property type="entry name" value="PROTEIN CBG23488-RELATED"/>
    <property type="match status" value="1"/>
</dbReference>
<protein>
    <submittedName>
        <fullName evidence="8">G_PROTEIN_RECEP_F1_2 domain-containing protein</fullName>
    </submittedName>
</protein>
<dbReference type="CDD" id="cd14978">
    <property type="entry name" value="7tmA_FMRFamide_R-like"/>
    <property type="match status" value="1"/>
</dbReference>
<keyword evidence="4 5" id="KW-0472">Membrane</keyword>
<evidence type="ECO:0000256" key="5">
    <source>
        <dbReference type="SAM" id="Phobius"/>
    </source>
</evidence>
<evidence type="ECO:0000256" key="1">
    <source>
        <dbReference type="ARBA" id="ARBA00004370"/>
    </source>
</evidence>
<organism evidence="7 8">
    <name type="scientific">Panagrellus redivivus</name>
    <name type="common">Microworm</name>
    <dbReference type="NCBI Taxonomy" id="6233"/>
    <lineage>
        <taxon>Eukaryota</taxon>
        <taxon>Metazoa</taxon>
        <taxon>Ecdysozoa</taxon>
        <taxon>Nematoda</taxon>
        <taxon>Chromadorea</taxon>
        <taxon>Rhabditida</taxon>
        <taxon>Tylenchina</taxon>
        <taxon>Panagrolaimomorpha</taxon>
        <taxon>Panagrolaimoidea</taxon>
        <taxon>Panagrolaimidae</taxon>
        <taxon>Panagrellus</taxon>
    </lineage>
</organism>
<evidence type="ECO:0000256" key="2">
    <source>
        <dbReference type="ARBA" id="ARBA00022692"/>
    </source>
</evidence>
<evidence type="ECO:0000313" key="8">
    <source>
        <dbReference type="WBParaSite" id="Pan_g13049.t1"/>
    </source>
</evidence>
<feature type="transmembrane region" description="Helical" evidence="5">
    <location>
        <begin position="230"/>
        <end position="250"/>
    </location>
</feature>
<dbReference type="AlphaFoldDB" id="A0A7E4ZRN2"/>
<evidence type="ECO:0000313" key="7">
    <source>
        <dbReference type="Proteomes" id="UP000492821"/>
    </source>
</evidence>
<dbReference type="Proteomes" id="UP000492821">
    <property type="component" value="Unassembled WGS sequence"/>
</dbReference>
<accession>A0A7E4ZRN2</accession>
<feature type="transmembrane region" description="Helical" evidence="5">
    <location>
        <begin position="90"/>
        <end position="116"/>
    </location>
</feature>
<sequence>MATEIVGSHYDDDDFNISISPMASSSQMNMSEVPLNETDNCAYEPPPYLIERFWLVSVFGTSVAVISILENVFLFFMLARNRQHRNSHCLYLILLAFCDIFIALAYIPLMSFSLLLDYFESVTLLRAWYFYMVPMITISHVAISASSFLICAASFERYTITKNSKLVRKLHKYRKLIGAGVILAGFLAKFSLAFEFKIDVNEACIGTMNEYSLSLSSVATNYWYNLLWRLWFRSILTVLAPFLFLSIINIRIVMVLRKSDFVQLLHLEKISEVQRKSRVRAATRTLVLLVMTYLMANVLNVILTIWEYIEMNSLMSMYAFYTFSVDSISILTILAGAFRLPIYVTSQPQLRNEFRDYFKKIIVKDNMKEDMSSDSSNSPYAPMLVRITEMLLSYPSNKTKCSSNLNKPKYFDDESISESDADAEIEVLNNLSDAASASTHPISENEFTNAFSANDLHNGFGIGNPNGGFVFKQDGREVFL</sequence>
<evidence type="ECO:0000259" key="6">
    <source>
        <dbReference type="PROSITE" id="PS50262"/>
    </source>
</evidence>
<keyword evidence="2 5" id="KW-0812">Transmembrane</keyword>
<evidence type="ECO:0000256" key="3">
    <source>
        <dbReference type="ARBA" id="ARBA00022989"/>
    </source>
</evidence>
<feature type="transmembrane region" description="Helical" evidence="5">
    <location>
        <begin position="53"/>
        <end position="78"/>
    </location>
</feature>
<keyword evidence="7" id="KW-1185">Reference proteome</keyword>